<feature type="transmembrane region" description="Helical" evidence="2">
    <location>
        <begin position="166"/>
        <end position="187"/>
    </location>
</feature>
<name>A0A7Z0EQ20_9ACTN</name>
<dbReference type="RefSeq" id="WP_179825680.1">
    <property type="nucleotide sequence ID" value="NZ_JACCFS010000001.1"/>
</dbReference>
<protein>
    <submittedName>
        <fullName evidence="3">DMSO/TMAO reductase YedYZ heme-binding membrane subunit</fullName>
    </submittedName>
</protein>
<keyword evidence="2" id="KW-0812">Transmembrane</keyword>
<dbReference type="EMBL" id="JACCFS010000001">
    <property type="protein sequence ID" value="NYJ36054.1"/>
    <property type="molecule type" value="Genomic_DNA"/>
</dbReference>
<reference evidence="3 4" key="1">
    <citation type="submission" date="2020-07" db="EMBL/GenBank/DDBJ databases">
        <title>Sequencing the genomes of 1000 actinobacteria strains.</title>
        <authorList>
            <person name="Klenk H.-P."/>
        </authorList>
    </citation>
    <scope>NUCLEOTIDE SEQUENCE [LARGE SCALE GENOMIC DNA]</scope>
    <source>
        <strain evidence="3 4">DSM 44442</strain>
    </source>
</reference>
<keyword evidence="2" id="KW-0472">Membrane</keyword>
<dbReference type="AlphaFoldDB" id="A0A7Z0EQ20"/>
<evidence type="ECO:0000256" key="2">
    <source>
        <dbReference type="SAM" id="Phobius"/>
    </source>
</evidence>
<feature type="region of interest" description="Disordered" evidence="1">
    <location>
        <begin position="203"/>
        <end position="232"/>
    </location>
</feature>
<sequence length="232" mass="24695">MLVGAVAANTLLALTVPGSRTVMRAAQDALWTYSGALSLVGLTVTTVLGIIATDRLFTTPRQRIFHQSSHRSTALISVGFLLSHVVLQISFTRLNVGNALLPFGVDASVACGIIASDLLLVIVVTGVLRGRFAGASHAWTWRATHLAAYLCWPLALVHGLTAGRAAPVWAVVAYMLCLVAVCAALVLRLVVTSRPVFDDQEAPRADSELLSPHGSTDDELEFWSSMRPGGRP</sequence>
<feature type="transmembrane region" description="Helical" evidence="2">
    <location>
        <begin position="73"/>
        <end position="91"/>
    </location>
</feature>
<keyword evidence="4" id="KW-1185">Reference proteome</keyword>
<feature type="transmembrane region" description="Helical" evidence="2">
    <location>
        <begin position="140"/>
        <end position="160"/>
    </location>
</feature>
<keyword evidence="2" id="KW-1133">Transmembrane helix</keyword>
<evidence type="ECO:0000256" key="1">
    <source>
        <dbReference type="SAM" id="MobiDB-lite"/>
    </source>
</evidence>
<accession>A0A7Z0EQ20</accession>
<dbReference type="Proteomes" id="UP000572051">
    <property type="component" value="Unassembled WGS sequence"/>
</dbReference>
<gene>
    <name evidence="3" type="ORF">HNR10_003935</name>
</gene>
<proteinExistence type="predicted"/>
<comment type="caution">
    <text evidence="3">The sequence shown here is derived from an EMBL/GenBank/DDBJ whole genome shotgun (WGS) entry which is preliminary data.</text>
</comment>
<feature type="transmembrane region" description="Helical" evidence="2">
    <location>
        <begin position="34"/>
        <end position="52"/>
    </location>
</feature>
<feature type="transmembrane region" description="Helical" evidence="2">
    <location>
        <begin position="103"/>
        <end position="128"/>
    </location>
</feature>
<evidence type="ECO:0000313" key="4">
    <source>
        <dbReference type="Proteomes" id="UP000572051"/>
    </source>
</evidence>
<organism evidence="3 4">
    <name type="scientific">Nocardiopsis aegyptia</name>
    <dbReference type="NCBI Taxonomy" id="220378"/>
    <lineage>
        <taxon>Bacteria</taxon>
        <taxon>Bacillati</taxon>
        <taxon>Actinomycetota</taxon>
        <taxon>Actinomycetes</taxon>
        <taxon>Streptosporangiales</taxon>
        <taxon>Nocardiopsidaceae</taxon>
        <taxon>Nocardiopsis</taxon>
    </lineage>
</organism>
<evidence type="ECO:0000313" key="3">
    <source>
        <dbReference type="EMBL" id="NYJ36054.1"/>
    </source>
</evidence>